<dbReference type="EMBL" id="MVGT01004219">
    <property type="protein sequence ID" value="OVA01046.1"/>
    <property type="molecule type" value="Genomic_DNA"/>
</dbReference>
<feature type="compositionally biased region" description="Basic and acidic residues" evidence="1">
    <location>
        <begin position="60"/>
        <end position="71"/>
    </location>
</feature>
<evidence type="ECO:0000313" key="2">
    <source>
        <dbReference type="EMBL" id="OVA01046.1"/>
    </source>
</evidence>
<dbReference type="Proteomes" id="UP000195402">
    <property type="component" value="Unassembled WGS sequence"/>
</dbReference>
<gene>
    <name evidence="2" type="ORF">BVC80_989g42</name>
</gene>
<proteinExistence type="predicted"/>
<accession>A0A200PS68</accession>
<dbReference type="InParanoid" id="A0A200PS68"/>
<sequence length="77" mass="8926">MDALEVSLLQDQAENVDKVEGEQADRMPSSYMIIFVRFRVRNSLVTELGGKGTMTRRRMERKEGRRGERDWGGCCWS</sequence>
<evidence type="ECO:0000256" key="1">
    <source>
        <dbReference type="SAM" id="MobiDB-lite"/>
    </source>
</evidence>
<feature type="region of interest" description="Disordered" evidence="1">
    <location>
        <begin position="53"/>
        <end position="77"/>
    </location>
</feature>
<reference evidence="2 3" key="1">
    <citation type="journal article" date="2017" name="Mol. Plant">
        <title>The Genome of Medicinal Plant Macleaya cordata Provides New Insights into Benzylisoquinoline Alkaloids Metabolism.</title>
        <authorList>
            <person name="Liu X."/>
            <person name="Liu Y."/>
            <person name="Huang P."/>
            <person name="Ma Y."/>
            <person name="Qing Z."/>
            <person name="Tang Q."/>
            <person name="Cao H."/>
            <person name="Cheng P."/>
            <person name="Zheng Y."/>
            <person name="Yuan Z."/>
            <person name="Zhou Y."/>
            <person name="Liu J."/>
            <person name="Tang Z."/>
            <person name="Zhuo Y."/>
            <person name="Zhang Y."/>
            <person name="Yu L."/>
            <person name="Huang J."/>
            <person name="Yang P."/>
            <person name="Peng Q."/>
            <person name="Zhang J."/>
            <person name="Jiang W."/>
            <person name="Zhang Z."/>
            <person name="Lin K."/>
            <person name="Ro D.K."/>
            <person name="Chen X."/>
            <person name="Xiong X."/>
            <person name="Shang Y."/>
            <person name="Huang S."/>
            <person name="Zeng J."/>
        </authorList>
    </citation>
    <scope>NUCLEOTIDE SEQUENCE [LARGE SCALE GENOMIC DNA]</scope>
    <source>
        <strain evidence="3">cv. BLH2017</strain>
        <tissue evidence="2">Root</tissue>
    </source>
</reference>
<keyword evidence="3" id="KW-1185">Reference proteome</keyword>
<protein>
    <submittedName>
        <fullName evidence="2">Uncharacterized protein</fullName>
    </submittedName>
</protein>
<name>A0A200PS68_MACCD</name>
<evidence type="ECO:0000313" key="3">
    <source>
        <dbReference type="Proteomes" id="UP000195402"/>
    </source>
</evidence>
<comment type="caution">
    <text evidence="2">The sequence shown here is derived from an EMBL/GenBank/DDBJ whole genome shotgun (WGS) entry which is preliminary data.</text>
</comment>
<organism evidence="2 3">
    <name type="scientific">Macleaya cordata</name>
    <name type="common">Five-seeded plume-poppy</name>
    <name type="synonym">Bocconia cordata</name>
    <dbReference type="NCBI Taxonomy" id="56857"/>
    <lineage>
        <taxon>Eukaryota</taxon>
        <taxon>Viridiplantae</taxon>
        <taxon>Streptophyta</taxon>
        <taxon>Embryophyta</taxon>
        <taxon>Tracheophyta</taxon>
        <taxon>Spermatophyta</taxon>
        <taxon>Magnoliopsida</taxon>
        <taxon>Ranunculales</taxon>
        <taxon>Papaveraceae</taxon>
        <taxon>Papaveroideae</taxon>
        <taxon>Macleaya</taxon>
    </lineage>
</organism>
<dbReference type="AlphaFoldDB" id="A0A200PS68"/>